<gene>
    <name evidence="2" type="ORF">BQ2448_6422</name>
</gene>
<feature type="compositionally biased region" description="Low complexity" evidence="1">
    <location>
        <begin position="30"/>
        <end position="44"/>
    </location>
</feature>
<sequence length="939" mass="101541">MDMLDTNAGTGASMIDNEPTKGTPSPKALTSSNTTPSSTTTTTTYHDFPSPWILPQPFGPLTDLKPLSLPEPSRKKATAPPSPDPRLGSRFSSETLSAATSSSLIPAGFRFQRLFSRESMALSPSSESSIRSYTRGHPISRSCDRIETSHGHGQGSCKEEILNTSPRSNDGKWGVGGIAKEVVETLKKRRQGSKSNESGRASPVDNREQTHRPESPALRMVGHALVLDHIVEVSHNLSWIVQKGSLDLPSTKPDSNSSTPRPAQCSLTRRAPIATGHRYSRSASDIVVPPPRSDSRTQHHATIARVAGSGPWSSHATPRRSPPKSSCLEPTPPPTRPLPARPISPPSISLGVRPLLLPARAPSLPSPKAPTTFNVFTPPPLTPSASMDIGDSSACEHPTFSAWVLERPDSFEIKDKTQDVLLVKLNIGGEVHLTTLATLTSRNRAGKLGEFVQAAVKGIRARFPETEHAHSEPSSIRSSSAYASSFDDGESIILNASYFAASKSPSPLPDEEHCRSRGQPNATIAVNVESFREGIGAVLEDDGEVMDPFLASHGHLANKLAERKAKLFLPLPTFTTPPLAVQHHPQLCKTPSPKARIHSSRPQVVRPESTLEFGTDSDDEIESQSTSITLPSLGTRDMNLFERRLKSQLITEMPLPPLPAPAETSSKEKAQAQATARREVKSVPVDVLPDENDDDEAIPPLPQRVEFLIPRLSIIGRTANSVDISDAKQAIPLTGESDMTAAEAPLVFPPPSFLDTTKIRSPPPNLAKQHQSSSQVLTIFLDRPSSPYFAILSYLRSAATPTGKGVLPPSLTFPSPSAHPYSTSISTTSPAQLDRTHLDLLHLSPSILMHRIASLRELAREARFLGMSDLLELVEKERSIVVHAARLLKAERQAEKRKEREKRGGACSNTSSPKGEAGTPPVARKVESVLRERKAAGWI</sequence>
<feature type="region of interest" description="Disordered" evidence="1">
    <location>
        <begin position="245"/>
        <end position="344"/>
    </location>
</feature>
<feature type="compositionally biased region" description="Basic and acidic residues" evidence="1">
    <location>
        <begin position="205"/>
        <end position="214"/>
    </location>
</feature>
<feature type="region of interest" description="Disordered" evidence="1">
    <location>
        <begin position="893"/>
        <end position="928"/>
    </location>
</feature>
<dbReference type="EMBL" id="FMSP01000019">
    <property type="protein sequence ID" value="SCV73992.1"/>
    <property type="molecule type" value="Genomic_DNA"/>
</dbReference>
<feature type="compositionally biased region" description="Basic and acidic residues" evidence="1">
    <location>
        <begin position="893"/>
        <end position="904"/>
    </location>
</feature>
<dbReference type="AlphaFoldDB" id="A0A238FJN2"/>
<reference evidence="3" key="1">
    <citation type="submission" date="2016-09" db="EMBL/GenBank/DDBJ databases">
        <authorList>
            <person name="Jeantristanb JTB J.-T."/>
            <person name="Ricardo R."/>
        </authorList>
    </citation>
    <scope>NUCLEOTIDE SEQUENCE [LARGE SCALE GENOMIC DNA]</scope>
</reference>
<dbReference type="Proteomes" id="UP000198372">
    <property type="component" value="Unassembled WGS sequence"/>
</dbReference>
<dbReference type="OrthoDB" id="3363734at2759"/>
<name>A0A238FJN2_9BASI</name>
<feature type="compositionally biased region" description="Basic and acidic residues" evidence="1">
    <location>
        <begin position="665"/>
        <end position="681"/>
    </location>
</feature>
<evidence type="ECO:0000256" key="1">
    <source>
        <dbReference type="SAM" id="MobiDB-lite"/>
    </source>
</evidence>
<feature type="region of interest" description="Disordered" evidence="1">
    <location>
        <begin position="655"/>
        <end position="681"/>
    </location>
</feature>
<proteinExistence type="predicted"/>
<accession>A0A238FJN2</accession>
<feature type="region of interest" description="Disordered" evidence="1">
    <location>
        <begin position="1"/>
        <end position="99"/>
    </location>
</feature>
<organism evidence="2 3">
    <name type="scientific">Microbotryum intermedium</name>
    <dbReference type="NCBI Taxonomy" id="269621"/>
    <lineage>
        <taxon>Eukaryota</taxon>
        <taxon>Fungi</taxon>
        <taxon>Dikarya</taxon>
        <taxon>Basidiomycota</taxon>
        <taxon>Pucciniomycotina</taxon>
        <taxon>Microbotryomycetes</taxon>
        <taxon>Microbotryales</taxon>
        <taxon>Microbotryaceae</taxon>
        <taxon>Microbotryum</taxon>
    </lineage>
</organism>
<evidence type="ECO:0000313" key="2">
    <source>
        <dbReference type="EMBL" id="SCV73992.1"/>
    </source>
</evidence>
<feature type="compositionally biased region" description="Polar residues" evidence="1">
    <location>
        <begin position="252"/>
        <end position="267"/>
    </location>
</feature>
<protein>
    <submittedName>
        <fullName evidence="2">BQ2448_6422 protein</fullName>
    </submittedName>
</protein>
<keyword evidence="3" id="KW-1185">Reference proteome</keyword>
<evidence type="ECO:0000313" key="3">
    <source>
        <dbReference type="Proteomes" id="UP000198372"/>
    </source>
</evidence>
<feature type="region of interest" description="Disordered" evidence="1">
    <location>
        <begin position="141"/>
        <end position="216"/>
    </location>
</feature>
<feature type="compositionally biased region" description="Pro residues" evidence="1">
    <location>
        <begin position="330"/>
        <end position="344"/>
    </location>
</feature>